<organism evidence="6 7">
    <name type="scientific">Leptolinea tardivitalis</name>
    <dbReference type="NCBI Taxonomy" id="229920"/>
    <lineage>
        <taxon>Bacteria</taxon>
        <taxon>Bacillati</taxon>
        <taxon>Chloroflexota</taxon>
        <taxon>Anaerolineae</taxon>
        <taxon>Anaerolineales</taxon>
        <taxon>Anaerolineaceae</taxon>
        <taxon>Leptolinea</taxon>
    </lineage>
</organism>
<evidence type="ECO:0000313" key="6">
    <source>
        <dbReference type="EMBL" id="KPL70476.1"/>
    </source>
</evidence>
<comment type="caution">
    <text evidence="6">The sequence shown here is derived from an EMBL/GenBank/DDBJ whole genome shotgun (WGS) entry which is preliminary data.</text>
</comment>
<feature type="binding site" evidence="3">
    <location>
        <position position="98"/>
    </location>
    <ligand>
        <name>Zn(2+)</name>
        <dbReference type="ChEBI" id="CHEBI:29105"/>
    </ligand>
</feature>
<reference evidence="6 7" key="1">
    <citation type="submission" date="2015-07" db="EMBL/GenBank/DDBJ databases">
        <title>Genome sequence of Leptolinea tardivitalis DSM 16556.</title>
        <authorList>
            <person name="Hemp J."/>
            <person name="Ward L.M."/>
            <person name="Pace L.A."/>
            <person name="Fischer W.W."/>
        </authorList>
    </citation>
    <scope>NUCLEOTIDE SEQUENCE [LARGE SCALE GENOMIC DNA]</scope>
    <source>
        <strain evidence="6 7">YMTK-2</strain>
    </source>
</reference>
<evidence type="ECO:0000256" key="4">
    <source>
        <dbReference type="PIRSR" id="PIRSR036894-2"/>
    </source>
</evidence>
<dbReference type="STRING" id="229920.ADM99_15190"/>
<dbReference type="OrthoDB" id="9808275at2"/>
<evidence type="ECO:0000256" key="1">
    <source>
        <dbReference type="ARBA" id="ARBA00022723"/>
    </source>
</evidence>
<evidence type="ECO:0000259" key="5">
    <source>
        <dbReference type="Pfam" id="PF20511"/>
    </source>
</evidence>
<evidence type="ECO:0000256" key="3">
    <source>
        <dbReference type="PIRSR" id="PIRSR036894-1"/>
    </source>
</evidence>
<proteinExistence type="predicted"/>
<protein>
    <recommendedName>
        <fullName evidence="5">Phosphomannose isomerase type I catalytic domain-containing protein</fullName>
    </recommendedName>
</protein>
<dbReference type="RefSeq" id="WP_062422368.1">
    <property type="nucleotide sequence ID" value="NZ_BBYA01000010.1"/>
</dbReference>
<dbReference type="EMBL" id="LGCK01000014">
    <property type="protein sequence ID" value="KPL70476.1"/>
    <property type="molecule type" value="Genomic_DNA"/>
</dbReference>
<dbReference type="SUPFAM" id="SSF51182">
    <property type="entry name" value="RmlC-like cupins"/>
    <property type="match status" value="1"/>
</dbReference>
<dbReference type="PIRSF" id="PIRSF036894">
    <property type="entry name" value="PMI_Firm_short"/>
    <property type="match status" value="1"/>
</dbReference>
<keyword evidence="2 3" id="KW-0862">Zinc</keyword>
<dbReference type="PANTHER" id="PTHR42742:SF3">
    <property type="entry name" value="FRUCTOKINASE"/>
    <property type="match status" value="1"/>
</dbReference>
<dbReference type="InterPro" id="IPR014710">
    <property type="entry name" value="RmlC-like_jellyroll"/>
</dbReference>
<evidence type="ECO:0000313" key="7">
    <source>
        <dbReference type="Proteomes" id="UP000050430"/>
    </source>
</evidence>
<dbReference type="Proteomes" id="UP000050430">
    <property type="component" value="Unassembled WGS sequence"/>
</dbReference>
<dbReference type="PANTHER" id="PTHR42742">
    <property type="entry name" value="TRANSCRIPTIONAL REPRESSOR MPRA"/>
    <property type="match status" value="1"/>
</dbReference>
<comment type="cofactor">
    <cofactor evidence="3">
        <name>Zn(2+)</name>
        <dbReference type="ChEBI" id="CHEBI:29105"/>
    </cofactor>
    <text evidence="3">Binds 1 zinc ion per subunit.</text>
</comment>
<name>A0A0P6XND5_9CHLR</name>
<dbReference type="AlphaFoldDB" id="A0A0P6XND5"/>
<feature type="binding site" evidence="3">
    <location>
        <position position="117"/>
    </location>
    <ligand>
        <name>Zn(2+)</name>
        <dbReference type="ChEBI" id="CHEBI:29105"/>
    </ligand>
</feature>
<dbReference type="InterPro" id="IPR046457">
    <property type="entry name" value="PMI_typeI_cat"/>
</dbReference>
<feature type="domain" description="Phosphomannose isomerase type I catalytic" evidence="5">
    <location>
        <begin position="12"/>
        <end position="108"/>
    </location>
</feature>
<dbReference type="GO" id="GO:0004476">
    <property type="term" value="F:mannose-6-phosphate isomerase activity"/>
    <property type="evidence" value="ECO:0007669"/>
    <property type="project" value="InterPro"/>
</dbReference>
<feature type="active site" evidence="4">
    <location>
        <position position="195"/>
    </location>
</feature>
<keyword evidence="1 3" id="KW-0479">Metal-binding</keyword>
<dbReference type="CDD" id="cd07010">
    <property type="entry name" value="cupin_PMI_type_I_N_bac"/>
    <property type="match status" value="1"/>
</dbReference>
<accession>A0A0P6XND5</accession>
<dbReference type="GO" id="GO:0005975">
    <property type="term" value="P:carbohydrate metabolic process"/>
    <property type="evidence" value="ECO:0007669"/>
    <property type="project" value="InterPro"/>
</dbReference>
<dbReference type="InterPro" id="IPR014628">
    <property type="entry name" value="Man6P_isomerase_Firm_short"/>
</dbReference>
<feature type="binding site" evidence="3">
    <location>
        <position position="175"/>
    </location>
    <ligand>
        <name>Zn(2+)</name>
        <dbReference type="ChEBI" id="CHEBI:29105"/>
    </ligand>
</feature>
<dbReference type="Pfam" id="PF20511">
    <property type="entry name" value="PMI_typeI_cat"/>
    <property type="match status" value="1"/>
</dbReference>
<sequence>MQKLDSSLIPFTLDRQYRDYVWGGSKLRPGHVPTAEVWAVYETNAVTSGPHTGLTLSELVKEYGVNLLGSKVTARIGSRFPILVKLLDCNQWLSLQVHPDDRQAEVMEGKGQFGKTEAWYFLDVEKKAEILCGIKEGVSKTEIENSVQNGTILNNTDRISVKKGDYVLIPAGTIHALGPGLLVYEVQESSDITYRVFDWNRPASEGRKLHIDQSIRVINPDRHAAVQASPTGEAAHKILSCDYFQLEKIVTGNNPVYTELDGTTFHILTVICGESEIAGEGWSFDLAQYDSLVIPACTPDYTIKSSSGCEILRASA</sequence>
<dbReference type="PATRIC" id="fig|229920.5.peg.401"/>
<keyword evidence="7" id="KW-1185">Reference proteome</keyword>
<dbReference type="InterPro" id="IPR051804">
    <property type="entry name" value="Carb_Metab_Reg_Kinase/Isom"/>
</dbReference>
<gene>
    <name evidence="6" type="ORF">ADM99_15190</name>
</gene>
<evidence type="ECO:0000256" key="2">
    <source>
        <dbReference type="ARBA" id="ARBA00022833"/>
    </source>
</evidence>
<dbReference type="GO" id="GO:0008270">
    <property type="term" value="F:zinc ion binding"/>
    <property type="evidence" value="ECO:0007669"/>
    <property type="project" value="InterPro"/>
</dbReference>
<dbReference type="Gene3D" id="2.60.120.10">
    <property type="entry name" value="Jelly Rolls"/>
    <property type="match status" value="2"/>
</dbReference>
<dbReference type="InterPro" id="IPR011051">
    <property type="entry name" value="RmlC_Cupin_sf"/>
</dbReference>